<dbReference type="Gene3D" id="3.40.30.10">
    <property type="entry name" value="Glutaredoxin"/>
    <property type="match status" value="1"/>
</dbReference>
<evidence type="ECO:0000256" key="4">
    <source>
        <dbReference type="ARBA" id="ARBA00023284"/>
    </source>
</evidence>
<protein>
    <submittedName>
        <fullName evidence="8">Thioredoxin</fullName>
    </submittedName>
</protein>
<dbReference type="InterPro" id="IPR005746">
    <property type="entry name" value="Thioredoxin"/>
</dbReference>
<dbReference type="AlphaFoldDB" id="A0A8T3UZI5"/>
<sequence>MAENLDESTFHQTLKDTDLALVDFWAEWCMPCKMLEPVLAEVEKEMSGKLKFFRLNVDENPNIASEYGIEGIPTLIVFKQGKPLNAIVGFRPKAQLEKDINESIN</sequence>
<keyword evidence="4 6" id="KW-0676">Redox-active center</keyword>
<dbReference type="PANTHER" id="PTHR45663">
    <property type="entry name" value="GEO12009P1"/>
    <property type="match status" value="1"/>
</dbReference>
<dbReference type="InterPro" id="IPR036249">
    <property type="entry name" value="Thioredoxin-like_sf"/>
</dbReference>
<evidence type="ECO:0000256" key="1">
    <source>
        <dbReference type="ARBA" id="ARBA00022448"/>
    </source>
</evidence>
<dbReference type="PANTHER" id="PTHR45663:SF11">
    <property type="entry name" value="GEO12009P1"/>
    <property type="match status" value="1"/>
</dbReference>
<feature type="site" description="Contributes to redox potential value" evidence="5">
    <location>
        <position position="31"/>
    </location>
</feature>
<accession>A0A8T3UZI5</accession>
<keyword evidence="2" id="KW-0249">Electron transport</keyword>
<evidence type="ECO:0000256" key="6">
    <source>
        <dbReference type="PIRSR" id="PIRSR000077-4"/>
    </source>
</evidence>
<evidence type="ECO:0000313" key="8">
    <source>
        <dbReference type="EMBL" id="MBE5728234.1"/>
    </source>
</evidence>
<dbReference type="NCBIfam" id="TIGR01068">
    <property type="entry name" value="thioredoxin"/>
    <property type="match status" value="1"/>
</dbReference>
<comment type="caution">
    <text evidence="8">The sequence shown here is derived from an EMBL/GenBank/DDBJ whole genome shotgun (WGS) entry which is preliminary data.</text>
</comment>
<keyword evidence="3 6" id="KW-1015">Disulfide bond</keyword>
<evidence type="ECO:0000313" key="9">
    <source>
        <dbReference type="Proteomes" id="UP000763484"/>
    </source>
</evidence>
<evidence type="ECO:0000259" key="7">
    <source>
        <dbReference type="PROSITE" id="PS51352"/>
    </source>
</evidence>
<evidence type="ECO:0000256" key="5">
    <source>
        <dbReference type="PIRSR" id="PIRSR000077-1"/>
    </source>
</evidence>
<dbReference type="CDD" id="cd02947">
    <property type="entry name" value="TRX_family"/>
    <property type="match status" value="1"/>
</dbReference>
<dbReference type="PROSITE" id="PS51352">
    <property type="entry name" value="THIOREDOXIN_2"/>
    <property type="match status" value="1"/>
</dbReference>
<feature type="active site" description="Nucleophile" evidence="5">
    <location>
        <position position="32"/>
    </location>
</feature>
<dbReference type="Pfam" id="PF00085">
    <property type="entry name" value="Thioredoxin"/>
    <property type="match status" value="1"/>
</dbReference>
<reference evidence="8 9" key="1">
    <citation type="submission" date="2020-09" db="EMBL/GenBank/DDBJ databases">
        <title>Genomic characterization of a novel Parvarchaeota family in acid mine drainage sediments.</title>
        <authorList>
            <person name="Luo Z.-H."/>
        </authorList>
    </citation>
    <scope>NUCLEOTIDE SEQUENCE [LARGE SCALE GENOMIC DNA]</scope>
    <source>
        <strain evidence="8">TL1-5_bins.178</strain>
    </source>
</reference>
<feature type="disulfide bond" description="Redox-active" evidence="6">
    <location>
        <begin position="29"/>
        <end position="32"/>
    </location>
</feature>
<dbReference type="PIRSF" id="PIRSF000077">
    <property type="entry name" value="Thioredoxin"/>
    <property type="match status" value="1"/>
</dbReference>
<feature type="domain" description="Thioredoxin" evidence="7">
    <location>
        <begin position="1"/>
        <end position="105"/>
    </location>
</feature>
<dbReference type="InterPro" id="IPR013766">
    <property type="entry name" value="Thioredoxin_domain"/>
</dbReference>
<dbReference type="FunFam" id="3.40.30.10:FF:000001">
    <property type="entry name" value="Thioredoxin"/>
    <property type="match status" value="1"/>
</dbReference>
<dbReference type="EMBL" id="JADFAQ010000033">
    <property type="protein sequence ID" value="MBE5728234.1"/>
    <property type="molecule type" value="Genomic_DNA"/>
</dbReference>
<organism evidence="8 9">
    <name type="scientific">Candidatus Acidifodinimicrobium mancum</name>
    <dbReference type="NCBI Taxonomy" id="2898728"/>
    <lineage>
        <taxon>Archaea</taxon>
        <taxon>Candidatus Parvarchaeota</taxon>
        <taxon>Candidatus Acidifodinimicrobiaceae</taxon>
        <taxon>Candidatus Acidifodinimicrobium</taxon>
    </lineage>
</organism>
<dbReference type="PRINTS" id="PR00421">
    <property type="entry name" value="THIOREDOXIN"/>
</dbReference>
<gene>
    <name evidence="8" type="primary">trxA</name>
    <name evidence="8" type="ORF">IHE50_02355</name>
</gene>
<dbReference type="GO" id="GO:0005737">
    <property type="term" value="C:cytoplasm"/>
    <property type="evidence" value="ECO:0007669"/>
    <property type="project" value="TreeGrafter"/>
</dbReference>
<feature type="site" description="Deprotonates C-terminal active site Cys" evidence="5">
    <location>
        <position position="23"/>
    </location>
</feature>
<dbReference type="SUPFAM" id="SSF52833">
    <property type="entry name" value="Thioredoxin-like"/>
    <property type="match status" value="1"/>
</dbReference>
<keyword evidence="1" id="KW-0813">Transport</keyword>
<dbReference type="GO" id="GO:0015035">
    <property type="term" value="F:protein-disulfide reductase activity"/>
    <property type="evidence" value="ECO:0007669"/>
    <property type="project" value="InterPro"/>
</dbReference>
<proteinExistence type="predicted"/>
<feature type="site" description="Contributes to redox potential value" evidence="5">
    <location>
        <position position="30"/>
    </location>
</feature>
<evidence type="ECO:0000256" key="2">
    <source>
        <dbReference type="ARBA" id="ARBA00022982"/>
    </source>
</evidence>
<feature type="active site" description="Nucleophile" evidence="5">
    <location>
        <position position="29"/>
    </location>
</feature>
<evidence type="ECO:0000256" key="3">
    <source>
        <dbReference type="ARBA" id="ARBA00023157"/>
    </source>
</evidence>
<name>A0A8T3UZI5_9ARCH</name>
<dbReference type="Proteomes" id="UP000763484">
    <property type="component" value="Unassembled WGS sequence"/>
</dbReference>